<proteinExistence type="predicted"/>
<dbReference type="STRING" id="1842727.RD110_02590"/>
<keyword evidence="2" id="KW-1185">Reference proteome</keyword>
<dbReference type="EMBL" id="CP019236">
    <property type="protein sequence ID" value="APW40426.1"/>
    <property type="molecule type" value="Genomic_DNA"/>
</dbReference>
<dbReference type="KEGG" id="rhy:RD110_02590"/>
<organism evidence="1 2">
    <name type="scientific">Rhodoferax koreensis</name>
    <dbReference type="NCBI Taxonomy" id="1842727"/>
    <lineage>
        <taxon>Bacteria</taxon>
        <taxon>Pseudomonadati</taxon>
        <taxon>Pseudomonadota</taxon>
        <taxon>Betaproteobacteria</taxon>
        <taxon>Burkholderiales</taxon>
        <taxon>Comamonadaceae</taxon>
        <taxon>Rhodoferax</taxon>
    </lineage>
</organism>
<dbReference type="Proteomes" id="UP000186609">
    <property type="component" value="Chromosome"/>
</dbReference>
<dbReference type="AlphaFoldDB" id="A0A1P8K355"/>
<gene>
    <name evidence="1" type="ORF">RD110_02590</name>
</gene>
<evidence type="ECO:0000313" key="1">
    <source>
        <dbReference type="EMBL" id="APW40426.1"/>
    </source>
</evidence>
<protein>
    <submittedName>
        <fullName evidence="1">Uncharacterized protein</fullName>
    </submittedName>
</protein>
<name>A0A1P8K355_9BURK</name>
<evidence type="ECO:0000313" key="2">
    <source>
        <dbReference type="Proteomes" id="UP000186609"/>
    </source>
</evidence>
<reference evidence="1 2" key="1">
    <citation type="submission" date="2017-01" db="EMBL/GenBank/DDBJ databases">
        <authorList>
            <person name="Mah S.A."/>
            <person name="Swanson W.J."/>
            <person name="Moy G.W."/>
            <person name="Vacquier V.D."/>
        </authorList>
    </citation>
    <scope>NUCLEOTIDE SEQUENCE [LARGE SCALE GENOMIC DNA]</scope>
    <source>
        <strain evidence="1 2">DCY110</strain>
    </source>
</reference>
<accession>A0A1P8K355</accession>
<sequence length="110" mass="12015">MAYAAYSERWGSSLRGIAPRRRPVFVVMDITVPSRDACPVRRALAHGSGAGILRCVPLPHDRLVRLEVHLPLGQEAAVMQCVIGCVPCGQIGPVRTWDEHLTHHGLAHGH</sequence>